<dbReference type="InterPro" id="IPR001001">
    <property type="entry name" value="DNA_polIII_beta"/>
</dbReference>
<evidence type="ECO:0000256" key="10">
    <source>
        <dbReference type="PIRNR" id="PIRNR000804"/>
    </source>
</evidence>
<dbReference type="GO" id="GO:0005737">
    <property type="term" value="C:cytoplasm"/>
    <property type="evidence" value="ECO:0007669"/>
    <property type="project" value="UniProtKB-SubCell"/>
</dbReference>
<dbReference type="PIRSF" id="PIRSF000804">
    <property type="entry name" value="DNA_pol_III_b"/>
    <property type="match status" value="1"/>
</dbReference>
<keyword evidence="15" id="KW-1185">Reference proteome</keyword>
<evidence type="ECO:0000256" key="3">
    <source>
        <dbReference type="ARBA" id="ARBA00021035"/>
    </source>
</evidence>
<dbReference type="GO" id="GO:0008408">
    <property type="term" value="F:3'-5' exonuclease activity"/>
    <property type="evidence" value="ECO:0007669"/>
    <property type="project" value="InterPro"/>
</dbReference>
<comment type="similarity">
    <text evidence="2 10">Belongs to the beta sliding clamp family.</text>
</comment>
<keyword evidence="6 10" id="KW-0548">Nucleotidyltransferase</keyword>
<reference evidence="15" key="1">
    <citation type="submission" date="2016-12" db="EMBL/GenBank/DDBJ databases">
        <title>Comparative genomics of four Isosphaeraceae planctomycetes: a common pool of plasmids and glycoside hydrolase genes.</title>
        <authorList>
            <person name="Ivanova A."/>
        </authorList>
    </citation>
    <scope>NUCLEOTIDE SEQUENCE [LARGE SCALE GENOMIC DNA]</scope>
    <source>
        <strain evidence="15">PX4</strain>
    </source>
</reference>
<keyword evidence="4 10" id="KW-0963">Cytoplasm</keyword>
<feature type="domain" description="DNA polymerase III beta sliding clamp N-terminal" evidence="11">
    <location>
        <begin position="1"/>
        <end position="119"/>
    </location>
</feature>
<gene>
    <name evidence="14" type="primary">dnaN</name>
    <name evidence="14" type="ORF">BSF38_03294</name>
</gene>
<evidence type="ECO:0000256" key="5">
    <source>
        <dbReference type="ARBA" id="ARBA00022679"/>
    </source>
</evidence>
<comment type="subcellular location">
    <subcellularLocation>
        <location evidence="1 10">Cytoplasm</location>
    </subcellularLocation>
</comment>
<proteinExistence type="inferred from homology"/>
<keyword evidence="9" id="KW-0238">DNA-binding</keyword>
<dbReference type="PANTHER" id="PTHR30478:SF0">
    <property type="entry name" value="BETA SLIDING CLAMP"/>
    <property type="match status" value="1"/>
</dbReference>
<evidence type="ECO:0000256" key="4">
    <source>
        <dbReference type="ARBA" id="ARBA00022490"/>
    </source>
</evidence>
<protein>
    <recommendedName>
        <fullName evidence="3 10">Beta sliding clamp</fullName>
    </recommendedName>
</protein>
<keyword evidence="7 10" id="KW-0235">DNA replication</keyword>
<dbReference type="Pfam" id="PF02768">
    <property type="entry name" value="DNA_pol3_beta_3"/>
    <property type="match status" value="1"/>
</dbReference>
<dbReference type="AlphaFoldDB" id="A0A1U7CS89"/>
<evidence type="ECO:0000256" key="6">
    <source>
        <dbReference type="ARBA" id="ARBA00022695"/>
    </source>
</evidence>
<dbReference type="PANTHER" id="PTHR30478">
    <property type="entry name" value="DNA POLYMERASE III SUBUNIT BETA"/>
    <property type="match status" value="1"/>
</dbReference>
<dbReference type="InterPro" id="IPR046938">
    <property type="entry name" value="DNA_clamp_sf"/>
</dbReference>
<organism evidence="14 15">
    <name type="scientific">Paludisphaera borealis</name>
    <dbReference type="NCBI Taxonomy" id="1387353"/>
    <lineage>
        <taxon>Bacteria</taxon>
        <taxon>Pseudomonadati</taxon>
        <taxon>Planctomycetota</taxon>
        <taxon>Planctomycetia</taxon>
        <taxon>Isosphaerales</taxon>
        <taxon>Isosphaeraceae</taxon>
        <taxon>Paludisphaera</taxon>
    </lineage>
</organism>
<keyword evidence="5 10" id="KW-0808">Transferase</keyword>
<dbReference type="STRING" id="1387353.BSF38_03294"/>
<evidence type="ECO:0000256" key="1">
    <source>
        <dbReference type="ARBA" id="ARBA00004496"/>
    </source>
</evidence>
<dbReference type="EMBL" id="CP019082">
    <property type="protein sequence ID" value="APW61766.1"/>
    <property type="molecule type" value="Genomic_DNA"/>
</dbReference>
<keyword evidence="8 10" id="KW-0239">DNA-directed DNA polymerase</keyword>
<dbReference type="KEGG" id="pbor:BSF38_03294"/>
<comment type="function">
    <text evidence="10">Confers DNA tethering and processivity to DNA polymerases and other proteins. Acts as a clamp, forming a ring around DNA (a reaction catalyzed by the clamp-loading complex) which diffuses in an ATP-independent manner freely and bidirectionally along dsDNA. Initially characterized for its ability to contact the catalytic subunit of DNA polymerase III (Pol III), a complex, multichain enzyme responsible for most of the replicative synthesis in bacteria; Pol III exhibits 3'-5' exonuclease proofreading activity. The beta chain is required for initiation of replication as well as for processivity of DNA replication.</text>
</comment>
<feature type="domain" description="DNA polymerase III beta sliding clamp C-terminal" evidence="13">
    <location>
        <begin position="251"/>
        <end position="368"/>
    </location>
</feature>
<dbReference type="GO" id="GO:0003677">
    <property type="term" value="F:DNA binding"/>
    <property type="evidence" value="ECO:0007669"/>
    <property type="project" value="UniProtKB-UniRule"/>
</dbReference>
<dbReference type="GO" id="GO:0006271">
    <property type="term" value="P:DNA strand elongation involved in DNA replication"/>
    <property type="evidence" value="ECO:0007669"/>
    <property type="project" value="TreeGrafter"/>
</dbReference>
<dbReference type="OrthoDB" id="8421503at2"/>
<evidence type="ECO:0000313" key="14">
    <source>
        <dbReference type="EMBL" id="APW61766.1"/>
    </source>
</evidence>
<name>A0A1U7CS89_9BACT</name>
<dbReference type="GO" id="GO:0003887">
    <property type="term" value="F:DNA-directed DNA polymerase activity"/>
    <property type="evidence" value="ECO:0007669"/>
    <property type="project" value="UniProtKB-UniRule"/>
</dbReference>
<evidence type="ECO:0000256" key="9">
    <source>
        <dbReference type="ARBA" id="ARBA00023125"/>
    </source>
</evidence>
<evidence type="ECO:0000259" key="13">
    <source>
        <dbReference type="Pfam" id="PF02768"/>
    </source>
</evidence>
<dbReference type="InterPro" id="IPR022634">
    <property type="entry name" value="DNA_polIII_beta_N"/>
</dbReference>
<dbReference type="NCBIfam" id="TIGR00663">
    <property type="entry name" value="dnan"/>
    <property type="match status" value="1"/>
</dbReference>
<comment type="subunit">
    <text evidence="10">Forms a ring-shaped head-to-tail homodimer around DNA.</text>
</comment>
<accession>A0A1U7CS89</accession>
<dbReference type="SUPFAM" id="SSF55979">
    <property type="entry name" value="DNA clamp"/>
    <property type="match status" value="3"/>
</dbReference>
<dbReference type="InterPro" id="IPR022635">
    <property type="entry name" value="DNA_polIII_beta_C"/>
</dbReference>
<dbReference type="Gene3D" id="3.70.10.10">
    <property type="match status" value="1"/>
</dbReference>
<feature type="domain" description="DNA polymerase III beta sliding clamp central" evidence="12">
    <location>
        <begin position="132"/>
        <end position="247"/>
    </location>
</feature>
<sequence length="372" mass="40360">MRALCNREGLLTAFTMVSGVVPARSPKPILQNVKLVVDADEGSVLMGTDLEVGIRHRVLGVKIEEPGSVILPTTRIGSILRTAGDEELMLETTDEHLLVKGRHASFKLPLEDPSLYPEVPDFAATSYHVISAGNLKKLIRRTVFATDLDSARYALGGVLVELTAENLSMVGTDGRRLAKMITTAEAENDPPAPSGTPVIPVKALKLIERNLVDDDLLVHLTIQSGTAVLVRTESAVIYSRLVEGRFPRYQDVFPATVEIKIPLVAGPLRLAVEQASIVTSDESRGVDFQFGAGSLTLSSQAADVGSSQVDLPIDYDGKPVEITFDPRYLLDALKTLDDGAELTAELIDAKNAAVFRTKDQYTYVVMPLTRER</sequence>
<dbReference type="SMART" id="SM00480">
    <property type="entry name" value="POL3Bc"/>
    <property type="match status" value="1"/>
</dbReference>
<dbReference type="Pfam" id="PF00712">
    <property type="entry name" value="DNA_pol3_beta"/>
    <property type="match status" value="1"/>
</dbReference>
<evidence type="ECO:0000256" key="7">
    <source>
        <dbReference type="ARBA" id="ARBA00022705"/>
    </source>
</evidence>
<evidence type="ECO:0000313" key="15">
    <source>
        <dbReference type="Proteomes" id="UP000186309"/>
    </source>
</evidence>
<dbReference type="Proteomes" id="UP000186309">
    <property type="component" value="Chromosome"/>
</dbReference>
<evidence type="ECO:0000259" key="12">
    <source>
        <dbReference type="Pfam" id="PF02767"/>
    </source>
</evidence>
<dbReference type="RefSeq" id="WP_076347370.1">
    <property type="nucleotide sequence ID" value="NZ_CP019082.1"/>
</dbReference>
<dbReference type="Gene3D" id="3.10.150.10">
    <property type="entry name" value="DNA Polymerase III, subunit A, domain 2"/>
    <property type="match status" value="1"/>
</dbReference>
<dbReference type="Pfam" id="PF02767">
    <property type="entry name" value="DNA_pol3_beta_2"/>
    <property type="match status" value="1"/>
</dbReference>
<dbReference type="CDD" id="cd00140">
    <property type="entry name" value="beta_clamp"/>
    <property type="match status" value="1"/>
</dbReference>
<evidence type="ECO:0000256" key="2">
    <source>
        <dbReference type="ARBA" id="ARBA00010752"/>
    </source>
</evidence>
<evidence type="ECO:0000259" key="11">
    <source>
        <dbReference type="Pfam" id="PF00712"/>
    </source>
</evidence>
<dbReference type="InterPro" id="IPR022637">
    <property type="entry name" value="DNA_polIII_beta_cen"/>
</dbReference>
<evidence type="ECO:0000256" key="8">
    <source>
        <dbReference type="ARBA" id="ARBA00022932"/>
    </source>
</evidence>
<dbReference type="GO" id="GO:0009360">
    <property type="term" value="C:DNA polymerase III complex"/>
    <property type="evidence" value="ECO:0007669"/>
    <property type="project" value="InterPro"/>
</dbReference>